<protein>
    <submittedName>
        <fullName evidence="2">Uncharacterized protein</fullName>
    </submittedName>
</protein>
<comment type="caution">
    <text evidence="2">The sequence shown here is derived from an EMBL/GenBank/DDBJ whole genome shotgun (WGS) entry which is preliminary data.</text>
</comment>
<proteinExistence type="predicted"/>
<reference evidence="2 3" key="1">
    <citation type="submission" date="2024-08" db="EMBL/GenBank/DDBJ databases">
        <title>Whole-genome sequencing of halo(alkali)philic microorganisms from hypersaline lakes.</title>
        <authorList>
            <person name="Sorokin D.Y."/>
            <person name="Merkel A.Y."/>
            <person name="Messina E."/>
            <person name="Yakimov M."/>
        </authorList>
    </citation>
    <scope>NUCLEOTIDE SEQUENCE [LARGE SCALE GENOMIC DNA]</scope>
    <source>
        <strain evidence="2 3">Cl-TMA</strain>
    </source>
</reference>
<evidence type="ECO:0000256" key="1">
    <source>
        <dbReference type="SAM" id="MobiDB-lite"/>
    </source>
</evidence>
<keyword evidence="3" id="KW-1185">Reference proteome</keyword>
<sequence>MALRSYPKADLRRQDGRTLPLPAALDTACRSPGLDPGAEPIGGPRRGAKTLGLANVVLR</sequence>
<dbReference type="EMBL" id="JBGUAW010000007">
    <property type="protein sequence ID" value="MFA9461484.1"/>
    <property type="molecule type" value="Genomic_DNA"/>
</dbReference>
<gene>
    <name evidence="2" type="ORF">ACERLL_11670</name>
</gene>
<organism evidence="2 3">
    <name type="scientific">Thiohalorhabdus methylotrophus</name>
    <dbReference type="NCBI Taxonomy" id="3242694"/>
    <lineage>
        <taxon>Bacteria</taxon>
        <taxon>Pseudomonadati</taxon>
        <taxon>Pseudomonadota</taxon>
        <taxon>Gammaproteobacteria</taxon>
        <taxon>Thiohalorhabdales</taxon>
        <taxon>Thiohalorhabdaceae</taxon>
        <taxon>Thiohalorhabdus</taxon>
    </lineage>
</organism>
<evidence type="ECO:0000313" key="2">
    <source>
        <dbReference type="EMBL" id="MFA9461484.1"/>
    </source>
</evidence>
<feature type="region of interest" description="Disordered" evidence="1">
    <location>
        <begin position="27"/>
        <end position="46"/>
    </location>
</feature>
<name>A0ABV4TY12_9GAMM</name>
<evidence type="ECO:0000313" key="3">
    <source>
        <dbReference type="Proteomes" id="UP001575181"/>
    </source>
</evidence>
<dbReference type="Proteomes" id="UP001575181">
    <property type="component" value="Unassembled WGS sequence"/>
</dbReference>
<accession>A0ABV4TY12</accession>
<dbReference type="RefSeq" id="WP_373656271.1">
    <property type="nucleotide sequence ID" value="NZ_JBGUAW010000007.1"/>
</dbReference>